<dbReference type="RefSeq" id="XP_038981951.1">
    <property type="nucleotide sequence ID" value="XM_039126023.1"/>
</dbReference>
<feature type="transmembrane region" description="Helical" evidence="2">
    <location>
        <begin position="73"/>
        <end position="92"/>
    </location>
</feature>
<evidence type="ECO:0000256" key="1">
    <source>
        <dbReference type="SAM" id="MobiDB-lite"/>
    </source>
</evidence>
<evidence type="ECO:0000313" key="4">
    <source>
        <dbReference type="RefSeq" id="XP_038981951.1"/>
    </source>
</evidence>
<evidence type="ECO:0000313" key="3">
    <source>
        <dbReference type="Proteomes" id="UP000228380"/>
    </source>
</evidence>
<keyword evidence="2" id="KW-0812">Transmembrane</keyword>
<feature type="compositionally biased region" description="Low complexity" evidence="1">
    <location>
        <begin position="7"/>
        <end position="18"/>
    </location>
</feature>
<dbReference type="OrthoDB" id="1932652at2759"/>
<dbReference type="AlphaFoldDB" id="A0A8B9A5N4"/>
<dbReference type="KEGG" id="pda:120110591"/>
<proteinExistence type="predicted"/>
<feature type="region of interest" description="Disordered" evidence="1">
    <location>
        <begin position="1"/>
        <end position="28"/>
    </location>
</feature>
<reference evidence="4" key="2">
    <citation type="submission" date="2025-08" db="UniProtKB">
        <authorList>
            <consortium name="RefSeq"/>
        </authorList>
    </citation>
    <scope>IDENTIFICATION</scope>
    <source>
        <tissue evidence="4">Young leaves</tissue>
    </source>
</reference>
<accession>A0A8B9A5N4</accession>
<dbReference type="PANTHER" id="PTHR37196">
    <property type="entry name" value="TRANSMEMBRANE PROTEIN"/>
    <property type="match status" value="1"/>
</dbReference>
<organism evidence="3 4">
    <name type="scientific">Phoenix dactylifera</name>
    <name type="common">Date palm</name>
    <dbReference type="NCBI Taxonomy" id="42345"/>
    <lineage>
        <taxon>Eukaryota</taxon>
        <taxon>Viridiplantae</taxon>
        <taxon>Streptophyta</taxon>
        <taxon>Embryophyta</taxon>
        <taxon>Tracheophyta</taxon>
        <taxon>Spermatophyta</taxon>
        <taxon>Magnoliopsida</taxon>
        <taxon>Liliopsida</taxon>
        <taxon>Arecaceae</taxon>
        <taxon>Coryphoideae</taxon>
        <taxon>Phoeniceae</taxon>
        <taxon>Phoenix</taxon>
    </lineage>
</organism>
<name>A0A8B9A5N4_PHODC</name>
<dbReference type="PANTHER" id="PTHR37196:SF2">
    <property type="entry name" value="TRANSMEMBRANE PROTEIN"/>
    <property type="match status" value="1"/>
</dbReference>
<dbReference type="GeneID" id="120110591"/>
<keyword evidence="2" id="KW-0472">Membrane</keyword>
<gene>
    <name evidence="4" type="primary">LOC120110591</name>
</gene>
<protein>
    <submittedName>
        <fullName evidence="4">Uncharacterized protein LOC120110591</fullName>
    </submittedName>
</protein>
<reference evidence="3" key="1">
    <citation type="journal article" date="2019" name="Nat. Commun.">
        <title>Genome-wide association mapping of date palm fruit traits.</title>
        <authorList>
            <person name="Hazzouri K.M."/>
            <person name="Gros-Balthazard M."/>
            <person name="Flowers J.M."/>
            <person name="Copetti D."/>
            <person name="Lemansour A."/>
            <person name="Lebrun M."/>
            <person name="Masmoudi K."/>
            <person name="Ferrand S."/>
            <person name="Dhar M.I."/>
            <person name="Fresquez Z.A."/>
            <person name="Rosas U."/>
            <person name="Zhang J."/>
            <person name="Talag J."/>
            <person name="Lee S."/>
            <person name="Kudrna D."/>
            <person name="Powell R.F."/>
            <person name="Leitch I.J."/>
            <person name="Krueger R.R."/>
            <person name="Wing R.A."/>
            <person name="Amiri K.M.A."/>
            <person name="Purugganan M.D."/>
        </authorList>
    </citation>
    <scope>NUCLEOTIDE SEQUENCE [LARGE SCALE GENOMIC DNA]</scope>
    <source>
        <strain evidence="3">cv. Khalas</strain>
    </source>
</reference>
<sequence>MEAIRCPSPSLPSRPFLSDHAPQPRRGTQLLFPIRTPKRRYPLRSRSTVQTQALNNALTVAANPPAAGGNISVLIPISAVMLFMFWITNFVVPGMISKDFQSAASEAEKAAEQEAEKHG</sequence>
<keyword evidence="3" id="KW-1185">Reference proteome</keyword>
<dbReference type="Proteomes" id="UP000228380">
    <property type="component" value="Chromosome 4"/>
</dbReference>
<evidence type="ECO:0000256" key="2">
    <source>
        <dbReference type="SAM" id="Phobius"/>
    </source>
</evidence>
<keyword evidence="2" id="KW-1133">Transmembrane helix</keyword>